<dbReference type="Proteomes" id="UP000008120">
    <property type="component" value="Chromosome"/>
</dbReference>
<evidence type="ECO:0000313" key="2">
    <source>
        <dbReference type="EMBL" id="BAJ46728.1"/>
    </source>
</evidence>
<accession>E6N322</accession>
<dbReference type="Pfam" id="PF04014">
    <property type="entry name" value="MazE_antitoxin"/>
    <property type="match status" value="1"/>
</dbReference>
<proteinExistence type="predicted"/>
<evidence type="ECO:0000259" key="1">
    <source>
        <dbReference type="SMART" id="SM00966"/>
    </source>
</evidence>
<dbReference type="InterPro" id="IPR038078">
    <property type="entry name" value="PhoU-like_sf"/>
</dbReference>
<reference evidence="2 4" key="1">
    <citation type="journal article" date="2005" name="Environ. Microbiol.">
        <title>Genetic and functional properties of uncultivated thermophilic crenarchaeotes from a subsurface gold mine as revealed by analysis of genome fragments.</title>
        <authorList>
            <person name="Nunoura T."/>
            <person name="Hirayama H."/>
            <person name="Takami H."/>
            <person name="Oida H."/>
            <person name="Nishi S."/>
            <person name="Shimamura S."/>
            <person name="Suzuki Y."/>
            <person name="Inagaki F."/>
            <person name="Takai K."/>
            <person name="Nealson K.H."/>
            <person name="Horikoshi K."/>
        </authorList>
    </citation>
    <scope>NUCLEOTIDE SEQUENCE [LARGE SCALE GENOMIC DNA]</scope>
</reference>
<dbReference type="GO" id="GO:0045936">
    <property type="term" value="P:negative regulation of phosphate metabolic process"/>
    <property type="evidence" value="ECO:0007669"/>
    <property type="project" value="InterPro"/>
</dbReference>
<dbReference type="KEGG" id="csu:CSUB_C1156"/>
<reference evidence="2" key="3">
    <citation type="journal article" date="2012" name="PLoS ONE">
        <title>A Deeply Branching Thermophilic Bacterium with an Ancient Acetyl-CoA Pathway Dominates a Subsurface Ecosystem.</title>
        <authorList>
            <person name="Takami H."/>
            <person name="Noguchi H."/>
            <person name="Takaki Y."/>
            <person name="Uchiyama I."/>
            <person name="Toyoda A."/>
            <person name="Nishi S."/>
            <person name="Chee G.-J."/>
            <person name="Arai W."/>
            <person name="Nunoura T."/>
            <person name="Itoh T."/>
            <person name="Hattori M."/>
            <person name="Takai K."/>
        </authorList>
    </citation>
    <scope>NUCLEOTIDE SEQUENCE</scope>
</reference>
<dbReference type="SMART" id="SM00966">
    <property type="entry name" value="SpoVT_AbrB"/>
    <property type="match status" value="1"/>
</dbReference>
<dbReference type="SUPFAM" id="SSF109755">
    <property type="entry name" value="PhoU-like"/>
    <property type="match status" value="1"/>
</dbReference>
<dbReference type="GO" id="GO:0003677">
    <property type="term" value="F:DNA binding"/>
    <property type="evidence" value="ECO:0007669"/>
    <property type="project" value="InterPro"/>
</dbReference>
<dbReference type="InterPro" id="IPR028366">
    <property type="entry name" value="PhoU"/>
</dbReference>
<dbReference type="EMBL" id="AP011689">
    <property type="protein sequence ID" value="BAJ46728.1"/>
    <property type="molecule type" value="Genomic_DNA"/>
</dbReference>
<evidence type="ECO:0000313" key="4">
    <source>
        <dbReference type="Proteomes" id="UP000008120"/>
    </source>
</evidence>
<name>E6N322_CALS0</name>
<dbReference type="InterPro" id="IPR026022">
    <property type="entry name" value="PhoU_dom"/>
</dbReference>
<dbReference type="InterPro" id="IPR007159">
    <property type="entry name" value="SpoVT-AbrB_dom"/>
</dbReference>
<protein>
    <submittedName>
        <fullName evidence="3">Phosphate regulatory protein</fullName>
    </submittedName>
    <submittedName>
        <fullName evidence="2">Phosphate starvation-inducible protein PhoH</fullName>
    </submittedName>
</protein>
<dbReference type="STRING" id="311458.CSUB_C1156"/>
<gene>
    <name evidence="3" type="ORF">CSUB_C1156</name>
    <name evidence="2" type="ORF">HGMM_F16D08C16</name>
</gene>
<dbReference type="Pfam" id="PF01895">
    <property type="entry name" value="PhoU"/>
    <property type="match status" value="1"/>
</dbReference>
<dbReference type="AlphaFoldDB" id="E6N322"/>
<sequence length="346" mass="38428">MPYVRRVQRVGSGTLTVSLPRKWVERSGLKPGDPVSIIELSDAALKLETKIERAPLHTVFTLDASKIRDKALLSRLVIGAYLQGFEEINIISGEGVSEEVQAAVASTIDMLPGVEIVEQSTRRVVIQSFLDPSKFPVQGIIKRMQVMLTMGINNLIEALKEGRKEALNDIAKMETKVDELYFLCIRQIFFNVKREVWGEEASDPYIAAIGDRLVVRALEEVADSLKLTAAEVQKLLGTKLSPSLVNKLVKLLESIQVLFGKTMKAFLSLDINLANEVIEVTAKQYGEEMAFNDIFSHGVSDLATAVSLRNFVYNVISMARNCKIIAEVTMNRFVRTPSKLVTVESV</sequence>
<dbReference type="BioCyc" id="CCAL311458:G131R-1166-MONOMER"/>
<dbReference type="PANTHER" id="PTHR42930">
    <property type="entry name" value="PHOSPHATE-SPECIFIC TRANSPORT SYSTEM ACCESSORY PROTEIN PHOU"/>
    <property type="match status" value="1"/>
</dbReference>
<feature type="domain" description="SpoVT-AbrB" evidence="1">
    <location>
        <begin position="9"/>
        <end position="55"/>
    </location>
</feature>
<dbReference type="EMBL" id="BA000048">
    <property type="protein sequence ID" value="BAJ51008.1"/>
    <property type="molecule type" value="Genomic_DNA"/>
</dbReference>
<reference evidence="2 4" key="2">
    <citation type="journal article" date="2011" name="Nucleic Acids Res.">
        <title>Insights into the evolution of Archaea and eukaryotic protein modifier systems revealed by the genome of a novel archaeal group.</title>
        <authorList>
            <person name="Nunoura T."/>
            <person name="Takaki Y."/>
            <person name="Kakuta J."/>
            <person name="Nishi S."/>
            <person name="Sugahara J."/>
            <person name="Kazama H."/>
            <person name="Chee G."/>
            <person name="Hattori M."/>
            <person name="Kanai A."/>
            <person name="Atomi H."/>
            <person name="Takai K."/>
            <person name="Takami H."/>
        </authorList>
    </citation>
    <scope>NUCLEOTIDE SEQUENCE [LARGE SCALE GENOMIC DNA]</scope>
</reference>
<dbReference type="GO" id="GO:0030643">
    <property type="term" value="P:intracellular phosphate ion homeostasis"/>
    <property type="evidence" value="ECO:0007669"/>
    <property type="project" value="InterPro"/>
</dbReference>
<evidence type="ECO:0000313" key="3">
    <source>
        <dbReference type="EMBL" id="BAJ51008.1"/>
    </source>
</evidence>
<dbReference type="Gene3D" id="1.20.58.220">
    <property type="entry name" value="Phosphate transport system protein phou homolog 2, domain 2"/>
    <property type="match status" value="1"/>
</dbReference>
<organism evidence="2 4">
    <name type="scientific">Caldiarchaeum subterraneum</name>
    <dbReference type="NCBI Taxonomy" id="311458"/>
    <lineage>
        <taxon>Archaea</taxon>
        <taxon>Nitrososphaerota</taxon>
        <taxon>Candidatus Caldarchaeales</taxon>
        <taxon>Candidatus Caldarchaeaceae</taxon>
        <taxon>Candidatus Caldarchaeum</taxon>
    </lineage>
</organism>
<dbReference type="PANTHER" id="PTHR42930:SF3">
    <property type="entry name" value="PHOSPHATE-SPECIFIC TRANSPORT SYSTEM ACCESSORY PROTEIN PHOU"/>
    <property type="match status" value="1"/>
</dbReference>